<reference evidence="2" key="1">
    <citation type="submission" date="2020-03" db="EMBL/GenBank/DDBJ databases">
        <title>Studies in the Genomics of Life Span.</title>
        <authorList>
            <person name="Glass D."/>
        </authorList>
    </citation>
    <scope>NUCLEOTIDE SEQUENCE</scope>
    <source>
        <strain evidence="2">SUZIE</strain>
        <tissue evidence="2">Muscle</tissue>
    </source>
</reference>
<evidence type="ECO:0000313" key="2">
    <source>
        <dbReference type="EMBL" id="MBZ3887599.1"/>
    </source>
</evidence>
<dbReference type="AlphaFoldDB" id="A0AA41NC15"/>
<protein>
    <submittedName>
        <fullName evidence="2">Surfeit locus protein 6</fullName>
    </submittedName>
</protein>
<sequence>MGSKDKSLGEKSSITSGEIKSAVNKDKETDGGMAEVSSLCPGGPATALQEKTQQTRDQGIHMYLFTVLLDKKQWRKQEWVLKGPREGREGNTEKGGSRASLEMDCKEPWELALIFIKLEACEEAPASKDYCRKEKQQKMKGIFMSMTLKNWQQLLECQEAQQGPLKMHREQSSGQVHNLKTKKQNT</sequence>
<dbReference type="Proteomes" id="UP001166674">
    <property type="component" value="Unassembled WGS sequence"/>
</dbReference>
<gene>
    <name evidence="2" type="ORF">SUZIE_193760</name>
</gene>
<proteinExistence type="predicted"/>
<organism evidence="2 3">
    <name type="scientific">Sciurus carolinensis</name>
    <name type="common">Eastern gray squirrel</name>
    <dbReference type="NCBI Taxonomy" id="30640"/>
    <lineage>
        <taxon>Eukaryota</taxon>
        <taxon>Metazoa</taxon>
        <taxon>Chordata</taxon>
        <taxon>Craniata</taxon>
        <taxon>Vertebrata</taxon>
        <taxon>Euteleostomi</taxon>
        <taxon>Mammalia</taxon>
        <taxon>Eutheria</taxon>
        <taxon>Euarchontoglires</taxon>
        <taxon>Glires</taxon>
        <taxon>Rodentia</taxon>
        <taxon>Sciuromorpha</taxon>
        <taxon>Sciuridae</taxon>
        <taxon>Sciurinae</taxon>
        <taxon>Sciurini</taxon>
        <taxon>Sciurus</taxon>
    </lineage>
</organism>
<name>A0AA41NC15_SCICA</name>
<evidence type="ECO:0000256" key="1">
    <source>
        <dbReference type="SAM" id="MobiDB-lite"/>
    </source>
</evidence>
<accession>A0AA41NC15</accession>
<keyword evidence="3" id="KW-1185">Reference proteome</keyword>
<evidence type="ECO:0000313" key="3">
    <source>
        <dbReference type="Proteomes" id="UP001166674"/>
    </source>
</evidence>
<comment type="caution">
    <text evidence="2">The sequence shown here is derived from an EMBL/GenBank/DDBJ whole genome shotgun (WGS) entry which is preliminary data.</text>
</comment>
<feature type="region of interest" description="Disordered" evidence="1">
    <location>
        <begin position="162"/>
        <end position="186"/>
    </location>
</feature>
<dbReference type="EMBL" id="JAATJV010417269">
    <property type="protein sequence ID" value="MBZ3887599.1"/>
    <property type="molecule type" value="Genomic_DNA"/>
</dbReference>
<feature type="region of interest" description="Disordered" evidence="1">
    <location>
        <begin position="1"/>
        <end position="53"/>
    </location>
</feature>